<dbReference type="EMBL" id="KQ424192">
    <property type="protein sequence ID" value="KOF71386.1"/>
    <property type="molecule type" value="Genomic_DNA"/>
</dbReference>
<evidence type="ECO:0000313" key="1">
    <source>
        <dbReference type="EMBL" id="KOF71386.1"/>
    </source>
</evidence>
<accession>A0A0L8G2Y3</accession>
<sequence length="62" mass="7069">MHEAAQGLILTAQISHPTRFVDMSNMNDNIRWENTVAAPYVWNRCIIDVHVFRSSIRGSGIK</sequence>
<reference evidence="1" key="1">
    <citation type="submission" date="2015-07" db="EMBL/GenBank/DDBJ databases">
        <title>MeaNS - Measles Nucleotide Surveillance Program.</title>
        <authorList>
            <person name="Tran T."/>
            <person name="Druce J."/>
        </authorList>
    </citation>
    <scope>NUCLEOTIDE SEQUENCE</scope>
    <source>
        <strain evidence="1">UCB-OBI-ISO-001</strain>
        <tissue evidence="1">Gonad</tissue>
    </source>
</reference>
<organism evidence="1">
    <name type="scientific">Octopus bimaculoides</name>
    <name type="common">California two-spotted octopus</name>
    <dbReference type="NCBI Taxonomy" id="37653"/>
    <lineage>
        <taxon>Eukaryota</taxon>
        <taxon>Metazoa</taxon>
        <taxon>Spiralia</taxon>
        <taxon>Lophotrochozoa</taxon>
        <taxon>Mollusca</taxon>
        <taxon>Cephalopoda</taxon>
        <taxon>Coleoidea</taxon>
        <taxon>Octopodiformes</taxon>
        <taxon>Octopoda</taxon>
        <taxon>Incirrata</taxon>
        <taxon>Octopodidae</taxon>
        <taxon>Octopus</taxon>
    </lineage>
</organism>
<proteinExistence type="predicted"/>
<dbReference type="AlphaFoldDB" id="A0A0L8G2Y3"/>
<protein>
    <submittedName>
        <fullName evidence="1">Uncharacterized protein</fullName>
    </submittedName>
</protein>
<gene>
    <name evidence="1" type="ORF">OCBIM_22001125mg</name>
</gene>
<name>A0A0L8G2Y3_OCTBM</name>